<dbReference type="InterPro" id="IPR001173">
    <property type="entry name" value="Glyco_trans_2-like"/>
</dbReference>
<feature type="domain" description="Glycosyltransferase 2-like" evidence="3">
    <location>
        <begin position="8"/>
        <end position="174"/>
    </location>
</feature>
<dbReference type="PATRIC" id="fig|1423742.4.peg.860"/>
<dbReference type="RefSeq" id="WP_056995427.1">
    <property type="nucleotide sequence ID" value="NZ_AZGC01000020.1"/>
</dbReference>
<dbReference type="GO" id="GO:0016757">
    <property type="term" value="F:glycosyltransferase activity"/>
    <property type="evidence" value="ECO:0007669"/>
    <property type="project" value="UniProtKB-KW"/>
</dbReference>
<keyword evidence="5" id="KW-1185">Reference proteome</keyword>
<dbReference type="CDD" id="cd00761">
    <property type="entry name" value="Glyco_tranf_GTA_type"/>
    <property type="match status" value="1"/>
</dbReference>
<evidence type="ECO:0000256" key="2">
    <source>
        <dbReference type="ARBA" id="ARBA00022679"/>
    </source>
</evidence>
<dbReference type="STRING" id="417373.GCA_001570685_00934"/>
<evidence type="ECO:0000313" key="4">
    <source>
        <dbReference type="EMBL" id="KRL95238.1"/>
    </source>
</evidence>
<dbReference type="OrthoDB" id="396512at2"/>
<name>A0A0R1UPX0_9LACO</name>
<dbReference type="Pfam" id="PF00535">
    <property type="entry name" value="Glycos_transf_2"/>
    <property type="match status" value="1"/>
</dbReference>
<keyword evidence="1" id="KW-0328">Glycosyltransferase</keyword>
<dbReference type="Proteomes" id="UP000051084">
    <property type="component" value="Unassembled WGS sequence"/>
</dbReference>
<dbReference type="PANTHER" id="PTHR22916:SF51">
    <property type="entry name" value="GLYCOSYLTRANSFERASE EPSH-RELATED"/>
    <property type="match status" value="1"/>
</dbReference>
<keyword evidence="2" id="KW-0808">Transferase</keyword>
<sequence>MDSQPLISVLVPMYNVAPYIKKCVDSIQCQTYQKIEIILVDDGSADETLSVARELAQNDKRIRVIHQSNQGVSVARNRLISESLGEYVVFVDPDDYVSADYVEFLYHLIARNNFQSKLSMCSLMVEYYGKNKSYDAGDGSIATWRAEDCLASMCYGELVDTCTVAKLYHRSLFDDISFPVGKKFEDMGTTYRLLDAAGTIECGFIAKYFYILRPNSITTSTYCPDKLDLLEMTDEMAAFVNDKYPNLKQATLRRQVYARFSTLNQTLNERSQAIRSVRLNLITFIKDHANQLKLDARVPKRDRLAMMLLNCGYIPYKYGWLTYLKIVKN</sequence>
<evidence type="ECO:0000256" key="1">
    <source>
        <dbReference type="ARBA" id="ARBA00022676"/>
    </source>
</evidence>
<dbReference type="EMBL" id="AZGC01000020">
    <property type="protein sequence ID" value="KRL95238.1"/>
    <property type="molecule type" value="Genomic_DNA"/>
</dbReference>
<dbReference type="PANTHER" id="PTHR22916">
    <property type="entry name" value="GLYCOSYLTRANSFERASE"/>
    <property type="match status" value="1"/>
</dbReference>
<organism evidence="4 5">
    <name type="scientific">Limosilactobacillus equigenerosi DSM 18793 = JCM 14505</name>
    <dbReference type="NCBI Taxonomy" id="1423742"/>
    <lineage>
        <taxon>Bacteria</taxon>
        <taxon>Bacillati</taxon>
        <taxon>Bacillota</taxon>
        <taxon>Bacilli</taxon>
        <taxon>Lactobacillales</taxon>
        <taxon>Lactobacillaceae</taxon>
        <taxon>Limosilactobacillus</taxon>
    </lineage>
</organism>
<evidence type="ECO:0000259" key="3">
    <source>
        <dbReference type="Pfam" id="PF00535"/>
    </source>
</evidence>
<dbReference type="SUPFAM" id="SSF53448">
    <property type="entry name" value="Nucleotide-diphospho-sugar transferases"/>
    <property type="match status" value="1"/>
</dbReference>
<proteinExistence type="predicted"/>
<accession>A0A0R1UPX0</accession>
<dbReference type="AlphaFoldDB" id="A0A0R1UPX0"/>
<gene>
    <name evidence="4" type="ORF">FC21_GL000826</name>
</gene>
<dbReference type="InterPro" id="IPR029044">
    <property type="entry name" value="Nucleotide-diphossugar_trans"/>
</dbReference>
<dbReference type="Gene3D" id="3.90.550.10">
    <property type="entry name" value="Spore Coat Polysaccharide Biosynthesis Protein SpsA, Chain A"/>
    <property type="match status" value="1"/>
</dbReference>
<comment type="caution">
    <text evidence="4">The sequence shown here is derived from an EMBL/GenBank/DDBJ whole genome shotgun (WGS) entry which is preliminary data.</text>
</comment>
<protein>
    <recommendedName>
        <fullName evidence="3">Glycosyltransferase 2-like domain-containing protein</fullName>
    </recommendedName>
</protein>
<evidence type="ECO:0000313" key="5">
    <source>
        <dbReference type="Proteomes" id="UP000051084"/>
    </source>
</evidence>
<reference evidence="4 5" key="1">
    <citation type="journal article" date="2015" name="Genome Announc.">
        <title>Expanding the biotechnology potential of lactobacilli through comparative genomics of 213 strains and associated genera.</title>
        <authorList>
            <person name="Sun Z."/>
            <person name="Harris H.M."/>
            <person name="McCann A."/>
            <person name="Guo C."/>
            <person name="Argimon S."/>
            <person name="Zhang W."/>
            <person name="Yang X."/>
            <person name="Jeffery I.B."/>
            <person name="Cooney J.C."/>
            <person name="Kagawa T.F."/>
            <person name="Liu W."/>
            <person name="Song Y."/>
            <person name="Salvetti E."/>
            <person name="Wrobel A."/>
            <person name="Rasinkangas P."/>
            <person name="Parkhill J."/>
            <person name="Rea M.C."/>
            <person name="O'Sullivan O."/>
            <person name="Ritari J."/>
            <person name="Douillard F.P."/>
            <person name="Paul Ross R."/>
            <person name="Yang R."/>
            <person name="Briner A.E."/>
            <person name="Felis G.E."/>
            <person name="de Vos W.M."/>
            <person name="Barrangou R."/>
            <person name="Klaenhammer T.R."/>
            <person name="Caufield P.W."/>
            <person name="Cui Y."/>
            <person name="Zhang H."/>
            <person name="O'Toole P.W."/>
        </authorList>
    </citation>
    <scope>NUCLEOTIDE SEQUENCE [LARGE SCALE GENOMIC DNA]</scope>
    <source>
        <strain evidence="4 5">DSM 18793</strain>
    </source>
</reference>